<keyword evidence="1" id="KW-1133">Transmembrane helix</keyword>
<feature type="transmembrane region" description="Helical" evidence="1">
    <location>
        <begin position="202"/>
        <end position="225"/>
    </location>
</feature>
<dbReference type="AlphaFoldDB" id="A0A921IRI0"/>
<comment type="caution">
    <text evidence="2">The sequence shown here is derived from an EMBL/GenBank/DDBJ whole genome shotgun (WGS) entry which is preliminary data.</text>
</comment>
<evidence type="ECO:0000313" key="2">
    <source>
        <dbReference type="EMBL" id="HJG32069.1"/>
    </source>
</evidence>
<feature type="transmembrane region" description="Helical" evidence="1">
    <location>
        <begin position="77"/>
        <end position="98"/>
    </location>
</feature>
<dbReference type="Proteomes" id="UP000746751">
    <property type="component" value="Unassembled WGS sequence"/>
</dbReference>
<dbReference type="EMBL" id="DYVF01000072">
    <property type="protein sequence ID" value="HJG32069.1"/>
    <property type="molecule type" value="Genomic_DNA"/>
</dbReference>
<protein>
    <submittedName>
        <fullName evidence="2">Uncharacterized protein</fullName>
    </submittedName>
</protein>
<reference evidence="2" key="1">
    <citation type="journal article" date="2021" name="PeerJ">
        <title>Extensive microbial diversity within the chicken gut microbiome revealed by metagenomics and culture.</title>
        <authorList>
            <person name="Gilroy R."/>
            <person name="Ravi A."/>
            <person name="Getino M."/>
            <person name="Pursley I."/>
            <person name="Horton D.L."/>
            <person name="Alikhan N.F."/>
            <person name="Baker D."/>
            <person name="Gharbi K."/>
            <person name="Hall N."/>
            <person name="Watson M."/>
            <person name="Adriaenssens E.M."/>
            <person name="Foster-Nyarko E."/>
            <person name="Jarju S."/>
            <person name="Secka A."/>
            <person name="Antonio M."/>
            <person name="Oren A."/>
            <person name="Chaudhuri R.R."/>
            <person name="La Ragione R."/>
            <person name="Hildebrand F."/>
            <person name="Pallen M.J."/>
        </authorList>
    </citation>
    <scope>NUCLEOTIDE SEQUENCE</scope>
    <source>
        <strain evidence="2">ChiGjej2B2-7701</strain>
    </source>
</reference>
<evidence type="ECO:0000313" key="3">
    <source>
        <dbReference type="Proteomes" id="UP000746751"/>
    </source>
</evidence>
<proteinExistence type="predicted"/>
<feature type="transmembrane region" description="Helical" evidence="1">
    <location>
        <begin position="50"/>
        <end position="71"/>
    </location>
</feature>
<accession>A0A921IRI0</accession>
<feature type="transmembrane region" description="Helical" evidence="1">
    <location>
        <begin position="6"/>
        <end position="29"/>
    </location>
</feature>
<feature type="transmembrane region" description="Helical" evidence="1">
    <location>
        <begin position="118"/>
        <end position="143"/>
    </location>
</feature>
<keyword evidence="1" id="KW-0472">Membrane</keyword>
<organism evidence="2 3">
    <name type="scientific">Collinsella ihumii</name>
    <dbReference type="NCBI Taxonomy" id="1720204"/>
    <lineage>
        <taxon>Bacteria</taxon>
        <taxon>Bacillati</taxon>
        <taxon>Actinomycetota</taxon>
        <taxon>Coriobacteriia</taxon>
        <taxon>Coriobacteriales</taxon>
        <taxon>Coriobacteriaceae</taxon>
        <taxon>Collinsella</taxon>
    </lineage>
</organism>
<name>A0A921IRI0_9ACTN</name>
<keyword evidence="1" id="KW-0812">Transmembrane</keyword>
<feature type="transmembrane region" description="Helical" evidence="1">
    <location>
        <begin position="163"/>
        <end position="190"/>
    </location>
</feature>
<gene>
    <name evidence="2" type="ORF">K8U80_11860</name>
</gene>
<reference evidence="2" key="2">
    <citation type="submission" date="2021-09" db="EMBL/GenBank/DDBJ databases">
        <authorList>
            <person name="Gilroy R."/>
        </authorList>
    </citation>
    <scope>NUCLEOTIDE SEQUENCE</scope>
    <source>
        <strain evidence="2">ChiGjej2B2-7701</strain>
    </source>
</reference>
<sequence length="231" mass="23332">MDEGMGGFITCMLCGLIVGATGVYMLVSGNPRILHGYHYASVPPSKMVPLARWSGAGLLVAGVGCALLMPPAGMPDWMGVIGIVLLIAGIGISLGAIVHFNGSLVTMGGGAQGRSRALMIGLGALAAVVVCAATVMPGALMIASGDPSMLHGYYLVNVDPADLPALATWVGAGTIVFGVGLASSIGLAMCCTRRPMPRIVKILMVVALVLCGIGLVVMLGSIIHFNGSLMG</sequence>
<evidence type="ECO:0000256" key="1">
    <source>
        <dbReference type="SAM" id="Phobius"/>
    </source>
</evidence>